<reference evidence="1 2" key="1">
    <citation type="submission" date="2020-03" db="EMBL/GenBank/DDBJ databases">
        <title>Metagenomic, metatranscriptomic, and metabolomic analyses revealed the key microbes and metabolic features during the fermentation of ganjang, Korean traditional soy sauce.</title>
        <authorList>
            <person name="Chun B.H."/>
            <person name="Jeon C.O."/>
        </authorList>
    </citation>
    <scope>NUCLEOTIDE SEQUENCE [LARGE SCALE GENOMIC DNA]</scope>
    <source>
        <strain evidence="1 2">KG14</strain>
    </source>
</reference>
<dbReference type="AlphaFoldDB" id="A0A851HK19"/>
<evidence type="ECO:0000313" key="1">
    <source>
        <dbReference type="EMBL" id="NWN90179.1"/>
    </source>
</evidence>
<keyword evidence="2" id="KW-1185">Reference proteome</keyword>
<gene>
    <name evidence="1" type="primary">tagO</name>
    <name evidence="1" type="ORF">HLV39_01540</name>
</gene>
<organism evidence="1 2">
    <name type="scientific">Marinobacter adhaerens</name>
    <dbReference type="NCBI Taxonomy" id="1033846"/>
    <lineage>
        <taxon>Bacteria</taxon>
        <taxon>Pseudomonadati</taxon>
        <taxon>Pseudomonadota</taxon>
        <taxon>Gammaproteobacteria</taxon>
        <taxon>Pseudomonadales</taxon>
        <taxon>Marinobacteraceae</taxon>
        <taxon>Marinobacter</taxon>
    </lineage>
</organism>
<name>A0A851HK19_9GAMM</name>
<dbReference type="Proteomes" id="UP000536442">
    <property type="component" value="Unassembled WGS sequence"/>
</dbReference>
<protein>
    <submittedName>
        <fullName evidence="1">Type VI secretion system-associated protein TagO</fullName>
    </submittedName>
</protein>
<sequence length="232" mass="25152">MKWQKLPAGFRAFSLVLAGNISLLILMTVSVPAQAGLLEQARECTRETRRLERLACFDEVFGTPLAASPSNTGLEEGLRTAAVRSGRWNAAYKQAGSEAVAGAAVYRDTGRAAGLLVTVPALGAQPPRPLLALQCHNNITELALMLPEPLDVERLELGLGVDKTAATKAWRVRDEGYVLSIGRGLPAIRAVKMIALETDLRIYAENSRIDGLLFDLTGFNSAIRPLRERCGW</sequence>
<accession>A0A851HK19</accession>
<dbReference type="EMBL" id="JABEVQ010000001">
    <property type="protein sequence ID" value="NWN90179.1"/>
    <property type="molecule type" value="Genomic_DNA"/>
</dbReference>
<evidence type="ECO:0000313" key="2">
    <source>
        <dbReference type="Proteomes" id="UP000536442"/>
    </source>
</evidence>
<proteinExistence type="predicted"/>
<dbReference type="NCBIfam" id="TIGR03360">
    <property type="entry name" value="VI_minor_1"/>
    <property type="match status" value="1"/>
</dbReference>
<comment type="caution">
    <text evidence="1">The sequence shown here is derived from an EMBL/GenBank/DDBJ whole genome shotgun (WGS) entry which is preliminary data.</text>
</comment>
<dbReference type="Pfam" id="PF11319">
    <property type="entry name" value="VasI"/>
    <property type="match status" value="1"/>
</dbReference>
<dbReference type="InterPro" id="IPR017738">
    <property type="entry name" value="T6SS-assoc_VCA0118"/>
</dbReference>